<dbReference type="Gene3D" id="3.20.70.20">
    <property type="match status" value="1"/>
</dbReference>
<evidence type="ECO:0000256" key="2">
    <source>
        <dbReference type="ARBA" id="ARBA00022840"/>
    </source>
</evidence>
<protein>
    <submittedName>
        <fullName evidence="5">Anaerobic ribonucleoside triphosphate reductase</fullName>
    </submittedName>
</protein>
<gene>
    <name evidence="5" type="ORF">MTTB_15730</name>
</gene>
<dbReference type="InterPro" id="IPR005144">
    <property type="entry name" value="ATP-cone_dom"/>
</dbReference>
<name>A0ABM7YFR5_9EURY</name>
<evidence type="ECO:0000313" key="5">
    <source>
        <dbReference type="EMBL" id="BDH80194.1"/>
    </source>
</evidence>
<keyword evidence="2 3" id="KW-0067">ATP-binding</keyword>
<evidence type="ECO:0000313" key="6">
    <source>
        <dbReference type="Proteomes" id="UP000831817"/>
    </source>
</evidence>
<keyword evidence="1 3" id="KW-0547">Nucleotide-binding</keyword>
<reference evidence="5 6" key="1">
    <citation type="submission" date="2022-04" db="EMBL/GenBank/DDBJ databases">
        <title>Complete genome of Methanothermobacter tenebrarum strain RMAS.</title>
        <authorList>
            <person name="Nakamura K."/>
            <person name="Oshima K."/>
            <person name="Hattori M."/>
            <person name="Kamagata Y."/>
            <person name="Takamizawa K."/>
        </authorList>
    </citation>
    <scope>NUCLEOTIDE SEQUENCE [LARGE SCALE GENOMIC DNA]</scope>
    <source>
        <strain evidence="5 6">RMAS</strain>
    </source>
</reference>
<dbReference type="PANTHER" id="PTHR21075:SF0">
    <property type="entry name" value="ANAEROBIC RIBONUCLEOSIDE-TRIPHOSPHATE REDUCTASE"/>
    <property type="match status" value="1"/>
</dbReference>
<feature type="domain" description="ATP-cone" evidence="4">
    <location>
        <begin position="50"/>
        <end position="136"/>
    </location>
</feature>
<evidence type="ECO:0000259" key="4">
    <source>
        <dbReference type="PROSITE" id="PS51161"/>
    </source>
</evidence>
<dbReference type="SUPFAM" id="SSF51998">
    <property type="entry name" value="PFL-like glycyl radical enzymes"/>
    <property type="match status" value="1"/>
</dbReference>
<dbReference type="PANTHER" id="PTHR21075">
    <property type="entry name" value="ANAEROBIC RIBONUCLEOSIDE-TRIPHOSPHATE REDUCTASE"/>
    <property type="match status" value="1"/>
</dbReference>
<dbReference type="Pfam" id="PF03477">
    <property type="entry name" value="ATP-cone"/>
    <property type="match status" value="2"/>
</dbReference>
<proteinExistence type="predicted"/>
<dbReference type="PROSITE" id="PS51161">
    <property type="entry name" value="ATP_CONE"/>
    <property type="match status" value="1"/>
</dbReference>
<sequence length="803" mass="91486">MLVILPPIEEKIYLCAPLLDGGLSPEKVKCGDFVIKDSHVLAELPSKADISVEKNNGIREKFSHEKLVKSLLMVGSPLWAAEKIASKVAKSAYDSITTKEIKMLVYTSLKDIDEEIADKYFAARKLKVRTSRDTIESFNQKKIEKSLIKEAGASPQLAEKIATEVWKELKKLDVEYLTAPMIREMVNTKLIEHRLEKLRKKYTRLGIPVYNITELITEGSRDNANMIHNPETVHKYVADEALKQYTLLHILPTRLADAHISGDIHIHDLEFFAARPLNCLQHDLRLFIKYGLKVDGTGDHTSVAGPPKHLETLMNHAGEIMLAAQQNMSGGQAMSLWNVFVAPFAAGRSYDEIKQAVQMFIFNLNMAYAARGSQVPFTSINLEFAVPDFLSDVLAYGPRGERVGVYGDFYDEARQVTRAFTEVLLEGDADGKPHLFPNTIYVIRKETLKGEFDDDLHLAHELAAKYGTAYFVNMLADYRGEMSNYMGCRTLLSDNWTGNWEQDCLRTGNLAYVTLNLPRIAYQAKDDDEIFEYIDEYLDLAINILELRREQALKCLNDYNLLPFLTQEIEGENYYRIENATLSFGYVGLNEMLEYHTGDDITNPDANKFGLKVIRYLYERAQELKKETGLRWSVLQTPAESTAHRFAMLDKKSYKEAIVQGRENSYYYTNSSHVPVDAEIDMIEKIKIEEEYHPITPGGHIFHAWLGEAQPDTQALTRFTKNICKNTKIGFWDYSSALSFCLKCKTLMRGLQETCANCGEKEEVEWYDRITGYVQQVGRAKSSSGGWNPGKRQELLDRKRYNL</sequence>
<evidence type="ECO:0000256" key="3">
    <source>
        <dbReference type="PROSITE-ProRule" id="PRU00492"/>
    </source>
</evidence>
<dbReference type="NCBIfam" id="TIGR02487">
    <property type="entry name" value="NrdD"/>
    <property type="match status" value="1"/>
</dbReference>
<dbReference type="Proteomes" id="UP000831817">
    <property type="component" value="Chromosome"/>
</dbReference>
<organism evidence="5 6">
    <name type="scientific">Methanothermobacter tenebrarum</name>
    <dbReference type="NCBI Taxonomy" id="680118"/>
    <lineage>
        <taxon>Archaea</taxon>
        <taxon>Methanobacteriati</taxon>
        <taxon>Methanobacteriota</taxon>
        <taxon>Methanomada group</taxon>
        <taxon>Methanobacteria</taxon>
        <taxon>Methanobacteriales</taxon>
        <taxon>Methanobacteriaceae</taxon>
        <taxon>Methanothermobacter</taxon>
    </lineage>
</organism>
<evidence type="ECO:0000256" key="1">
    <source>
        <dbReference type="ARBA" id="ARBA00022741"/>
    </source>
</evidence>
<dbReference type="EMBL" id="AP025698">
    <property type="protein sequence ID" value="BDH80194.1"/>
    <property type="molecule type" value="Genomic_DNA"/>
</dbReference>
<dbReference type="Pfam" id="PF13597">
    <property type="entry name" value="NRDD"/>
    <property type="match status" value="1"/>
</dbReference>
<dbReference type="InterPro" id="IPR012833">
    <property type="entry name" value="NrdD"/>
</dbReference>
<dbReference type="CDD" id="cd01675">
    <property type="entry name" value="RNR_III"/>
    <property type="match status" value="1"/>
</dbReference>
<keyword evidence="6" id="KW-1185">Reference proteome</keyword>
<accession>A0ABM7YFR5</accession>